<dbReference type="SUPFAM" id="SSF88723">
    <property type="entry name" value="PIN domain-like"/>
    <property type="match status" value="1"/>
</dbReference>
<evidence type="ECO:0000256" key="1">
    <source>
        <dbReference type="ARBA" id="ARBA00001946"/>
    </source>
</evidence>
<evidence type="ECO:0000313" key="10">
    <source>
        <dbReference type="EMBL" id="QAY61190.1"/>
    </source>
</evidence>
<dbReference type="OrthoDB" id="32625at2"/>
<dbReference type="RefSeq" id="WP_129392150.1">
    <property type="nucleotide sequence ID" value="NZ_CP035494.1"/>
</dbReference>
<feature type="binding site" evidence="8">
    <location>
        <position position="105"/>
    </location>
    <ligand>
        <name>Mg(2+)</name>
        <dbReference type="ChEBI" id="CHEBI:18420"/>
    </ligand>
</feature>
<evidence type="ECO:0000256" key="3">
    <source>
        <dbReference type="ARBA" id="ARBA00022722"/>
    </source>
</evidence>
<dbReference type="InterPro" id="IPR002716">
    <property type="entry name" value="PIN_dom"/>
</dbReference>
<evidence type="ECO:0000313" key="11">
    <source>
        <dbReference type="Proteomes" id="UP000293995"/>
    </source>
</evidence>
<sequence>MSETPVVADTSAIAAVILGENDADVFADALNLHAGNLLLSEVTRFELSVVVEAKHGAQGLARLASLLDDLDVSWMPVDAVMTRGAIAAWQRFSKGHHAARLNMGDCFSYALAHELDTALLYKGDGFGQTDIRSAMERRTANRGCPIMRIMSVRNHSMCGSRNREEAGNTLPLVGKSDVTWS</sequence>
<dbReference type="AlphaFoldDB" id="A0A4P6EFM4"/>
<feature type="domain" description="PIN" evidence="9">
    <location>
        <begin position="6"/>
        <end position="130"/>
    </location>
</feature>
<comment type="function">
    <text evidence="8">Toxic component of a toxin-antitoxin (TA) system. An RNase.</text>
</comment>
<keyword evidence="6 8" id="KW-0460">Magnesium</keyword>
<comment type="cofactor">
    <cofactor evidence="1 8">
        <name>Mg(2+)</name>
        <dbReference type="ChEBI" id="CHEBI:18420"/>
    </cofactor>
</comment>
<dbReference type="InterPro" id="IPR022907">
    <property type="entry name" value="VapC_family"/>
</dbReference>
<dbReference type="InterPro" id="IPR029060">
    <property type="entry name" value="PIN-like_dom_sf"/>
</dbReference>
<dbReference type="PANTHER" id="PTHR33653:SF1">
    <property type="entry name" value="RIBONUCLEASE VAPC2"/>
    <property type="match status" value="1"/>
</dbReference>
<dbReference type="GO" id="GO:0004540">
    <property type="term" value="F:RNA nuclease activity"/>
    <property type="evidence" value="ECO:0007669"/>
    <property type="project" value="InterPro"/>
</dbReference>
<evidence type="ECO:0000256" key="7">
    <source>
        <dbReference type="ARBA" id="ARBA00038093"/>
    </source>
</evidence>
<reference evidence="10 11" key="1">
    <citation type="submission" date="2019-01" db="EMBL/GenBank/DDBJ databases">
        <title>Genome sequencing of strain DFW100M-13.</title>
        <authorList>
            <person name="Heo J."/>
            <person name="Kim S.-J."/>
            <person name="Kim J.-S."/>
            <person name="Hong S.-B."/>
            <person name="Kwon S.-W."/>
        </authorList>
    </citation>
    <scope>NUCLEOTIDE SEQUENCE [LARGE SCALE GENOMIC DNA]</scope>
    <source>
        <strain evidence="10 11">DFW100M-13</strain>
    </source>
</reference>
<dbReference type="GO" id="GO:0000287">
    <property type="term" value="F:magnesium ion binding"/>
    <property type="evidence" value="ECO:0007669"/>
    <property type="project" value="UniProtKB-UniRule"/>
</dbReference>
<keyword evidence="8" id="KW-0800">Toxin</keyword>
<evidence type="ECO:0000256" key="8">
    <source>
        <dbReference type="HAMAP-Rule" id="MF_00265"/>
    </source>
</evidence>
<dbReference type="GO" id="GO:0016787">
    <property type="term" value="F:hydrolase activity"/>
    <property type="evidence" value="ECO:0007669"/>
    <property type="project" value="UniProtKB-KW"/>
</dbReference>
<dbReference type="KEGG" id="mprt:ET475_15185"/>
<gene>
    <name evidence="8" type="primary">vapC</name>
    <name evidence="10" type="ORF">ET475_15185</name>
</gene>
<dbReference type="HAMAP" id="MF_00265">
    <property type="entry name" value="VapC_Nob1"/>
    <property type="match status" value="1"/>
</dbReference>
<evidence type="ECO:0000259" key="9">
    <source>
        <dbReference type="Pfam" id="PF01850"/>
    </source>
</evidence>
<comment type="similarity">
    <text evidence="7 8">Belongs to the PINc/VapC protein family.</text>
</comment>
<name>A0A4P6EFM4_9MICO</name>
<evidence type="ECO:0000256" key="4">
    <source>
        <dbReference type="ARBA" id="ARBA00022723"/>
    </source>
</evidence>
<dbReference type="Proteomes" id="UP000293995">
    <property type="component" value="Chromosome"/>
</dbReference>
<dbReference type="Pfam" id="PF01850">
    <property type="entry name" value="PIN"/>
    <property type="match status" value="1"/>
</dbReference>
<protein>
    <recommendedName>
        <fullName evidence="8">Ribonuclease VapC</fullName>
        <shortName evidence="8">RNase VapC</shortName>
        <ecNumber evidence="8">3.1.-.-</ecNumber>
    </recommendedName>
    <alternativeName>
        <fullName evidence="8">Toxin VapC</fullName>
    </alternativeName>
</protein>
<keyword evidence="2 8" id="KW-1277">Toxin-antitoxin system</keyword>
<accession>A0A4P6EFM4</accession>
<keyword evidence="5 8" id="KW-0378">Hydrolase</keyword>
<dbReference type="PANTHER" id="PTHR33653">
    <property type="entry name" value="RIBONUCLEASE VAPC2"/>
    <property type="match status" value="1"/>
</dbReference>
<evidence type="ECO:0000256" key="6">
    <source>
        <dbReference type="ARBA" id="ARBA00022842"/>
    </source>
</evidence>
<evidence type="ECO:0000256" key="5">
    <source>
        <dbReference type="ARBA" id="ARBA00022801"/>
    </source>
</evidence>
<dbReference type="InterPro" id="IPR050556">
    <property type="entry name" value="Type_II_TA_system_RNase"/>
</dbReference>
<keyword evidence="11" id="KW-1185">Reference proteome</keyword>
<keyword evidence="4 8" id="KW-0479">Metal-binding</keyword>
<dbReference type="GO" id="GO:0090729">
    <property type="term" value="F:toxin activity"/>
    <property type="evidence" value="ECO:0007669"/>
    <property type="project" value="UniProtKB-KW"/>
</dbReference>
<dbReference type="CDD" id="cd09871">
    <property type="entry name" value="PIN_MtVapC28-VapC30-like"/>
    <property type="match status" value="1"/>
</dbReference>
<proteinExistence type="inferred from homology"/>
<dbReference type="EC" id="3.1.-.-" evidence="8"/>
<feature type="binding site" evidence="8">
    <location>
        <position position="9"/>
    </location>
    <ligand>
        <name>Mg(2+)</name>
        <dbReference type="ChEBI" id="CHEBI:18420"/>
    </ligand>
</feature>
<dbReference type="EMBL" id="CP035494">
    <property type="protein sequence ID" value="QAY61190.1"/>
    <property type="molecule type" value="Genomic_DNA"/>
</dbReference>
<dbReference type="Gene3D" id="3.40.50.1010">
    <property type="entry name" value="5'-nuclease"/>
    <property type="match status" value="1"/>
</dbReference>
<evidence type="ECO:0000256" key="2">
    <source>
        <dbReference type="ARBA" id="ARBA00022649"/>
    </source>
</evidence>
<organism evidence="10 11">
    <name type="scientific">Microbacterium protaetiae</name>
    <dbReference type="NCBI Taxonomy" id="2509458"/>
    <lineage>
        <taxon>Bacteria</taxon>
        <taxon>Bacillati</taxon>
        <taxon>Actinomycetota</taxon>
        <taxon>Actinomycetes</taxon>
        <taxon>Micrococcales</taxon>
        <taxon>Microbacteriaceae</taxon>
        <taxon>Microbacterium</taxon>
    </lineage>
</organism>
<keyword evidence="3 8" id="KW-0540">Nuclease</keyword>